<accession>A0A9Q8L4Y5</accession>
<proteinExistence type="predicted"/>
<gene>
    <name evidence="2" type="ORF">CLAFUR5_00287</name>
</gene>
<dbReference type="Proteomes" id="UP000756132">
    <property type="component" value="Chromosome 1"/>
</dbReference>
<protein>
    <submittedName>
        <fullName evidence="2">Uncharacterized protein</fullName>
    </submittedName>
</protein>
<reference evidence="2" key="2">
    <citation type="journal article" date="2022" name="Microb. Genom.">
        <title>A chromosome-scale genome assembly of the tomato pathogen Cladosporium fulvum reveals a compartmentalized genome architecture and the presence of a dispensable chromosome.</title>
        <authorList>
            <person name="Zaccaron A.Z."/>
            <person name="Chen L.H."/>
            <person name="Samaras A."/>
            <person name="Stergiopoulos I."/>
        </authorList>
    </citation>
    <scope>NUCLEOTIDE SEQUENCE</scope>
    <source>
        <strain evidence="2">Race5_Kim</strain>
    </source>
</reference>
<dbReference type="RefSeq" id="XP_047755274.1">
    <property type="nucleotide sequence ID" value="XM_047899435.1"/>
</dbReference>
<dbReference type="KEGG" id="ffu:CLAFUR5_00287"/>
<reference evidence="2" key="1">
    <citation type="submission" date="2021-12" db="EMBL/GenBank/DDBJ databases">
        <authorList>
            <person name="Zaccaron A."/>
            <person name="Stergiopoulos I."/>
        </authorList>
    </citation>
    <scope>NUCLEOTIDE SEQUENCE</scope>
    <source>
        <strain evidence="2">Race5_Kim</strain>
    </source>
</reference>
<name>A0A9Q8L4Y5_PASFU</name>
<dbReference type="GeneID" id="71980165"/>
<sequence length="144" mass="15526">MADDDGHEERNPGLRARCGEVWETIDEIIVDTDHDSVAHTHLVYAIHYIQKTLDELREGPVVESNLDPPAPPVSDKEGEDAAGKIYDYAQNAARKSDDASGSKGSEVGDPGPDDFSADDSDDIDMDEPTNGSLEDSGDGLIETK</sequence>
<feature type="compositionally biased region" description="Acidic residues" evidence="1">
    <location>
        <begin position="111"/>
        <end position="127"/>
    </location>
</feature>
<evidence type="ECO:0000313" key="3">
    <source>
        <dbReference type="Proteomes" id="UP000756132"/>
    </source>
</evidence>
<keyword evidence="3" id="KW-1185">Reference proteome</keyword>
<evidence type="ECO:0000256" key="1">
    <source>
        <dbReference type="SAM" id="MobiDB-lite"/>
    </source>
</evidence>
<organism evidence="2 3">
    <name type="scientific">Passalora fulva</name>
    <name type="common">Tomato leaf mold</name>
    <name type="synonym">Cladosporium fulvum</name>
    <dbReference type="NCBI Taxonomy" id="5499"/>
    <lineage>
        <taxon>Eukaryota</taxon>
        <taxon>Fungi</taxon>
        <taxon>Dikarya</taxon>
        <taxon>Ascomycota</taxon>
        <taxon>Pezizomycotina</taxon>
        <taxon>Dothideomycetes</taxon>
        <taxon>Dothideomycetidae</taxon>
        <taxon>Mycosphaerellales</taxon>
        <taxon>Mycosphaerellaceae</taxon>
        <taxon>Fulvia</taxon>
    </lineage>
</organism>
<dbReference type="AlphaFoldDB" id="A0A9Q8L4Y5"/>
<evidence type="ECO:0000313" key="2">
    <source>
        <dbReference type="EMBL" id="UJO10908.1"/>
    </source>
</evidence>
<feature type="region of interest" description="Disordered" evidence="1">
    <location>
        <begin position="60"/>
        <end position="144"/>
    </location>
</feature>
<dbReference type="EMBL" id="CP090163">
    <property type="protein sequence ID" value="UJO10908.1"/>
    <property type="molecule type" value="Genomic_DNA"/>
</dbReference>